<dbReference type="SUPFAM" id="SSF53335">
    <property type="entry name" value="S-adenosyl-L-methionine-dependent methyltransferases"/>
    <property type="match status" value="1"/>
</dbReference>
<keyword evidence="3" id="KW-0949">S-adenosyl-L-methionine</keyword>
<evidence type="ECO:0000313" key="5">
    <source>
        <dbReference type="EMBL" id="KAJ8465927.1"/>
    </source>
</evidence>
<dbReference type="InterPro" id="IPR029063">
    <property type="entry name" value="SAM-dependent_MTases_sf"/>
</dbReference>
<proteinExistence type="predicted"/>
<dbReference type="GO" id="GO:0032259">
    <property type="term" value="P:methylation"/>
    <property type="evidence" value="ECO:0007669"/>
    <property type="project" value="UniProtKB-KW"/>
</dbReference>
<evidence type="ECO:0000256" key="3">
    <source>
        <dbReference type="ARBA" id="ARBA00022691"/>
    </source>
</evidence>
<dbReference type="EMBL" id="JAQQAF010000008">
    <property type="protein sequence ID" value="KAJ8465927.1"/>
    <property type="molecule type" value="Genomic_DNA"/>
</dbReference>
<keyword evidence="2" id="KW-0808">Transferase</keyword>
<dbReference type="InterPro" id="IPR016461">
    <property type="entry name" value="COMT-like"/>
</dbReference>
<dbReference type="InterPro" id="IPR001077">
    <property type="entry name" value="COMT_C"/>
</dbReference>
<dbReference type="Proteomes" id="UP001222027">
    <property type="component" value="Unassembled WGS sequence"/>
</dbReference>
<name>A0AAV8P6E9_ENSVE</name>
<feature type="domain" description="O-methyltransferase C-terminal" evidence="4">
    <location>
        <begin position="2"/>
        <end position="128"/>
    </location>
</feature>
<keyword evidence="6" id="KW-1185">Reference proteome</keyword>
<dbReference type="PROSITE" id="PS51683">
    <property type="entry name" value="SAM_OMT_II"/>
    <property type="match status" value="1"/>
</dbReference>
<protein>
    <recommendedName>
        <fullName evidence="4">O-methyltransferase C-terminal domain-containing protein</fullName>
    </recommendedName>
</protein>
<dbReference type="PANTHER" id="PTHR11746">
    <property type="entry name" value="O-METHYLTRANSFERASE"/>
    <property type="match status" value="1"/>
</dbReference>
<evidence type="ECO:0000313" key="6">
    <source>
        <dbReference type="Proteomes" id="UP001222027"/>
    </source>
</evidence>
<comment type="caution">
    <text evidence="5">The sequence shown here is derived from an EMBL/GenBank/DDBJ whole genome shotgun (WGS) entry which is preliminary data.</text>
</comment>
<sequence length="147" mass="16304">MITSRHPHIKGINLDLPHVISEAQPLPGVQHVSGDMFEAVPSGDAILLKCVLLDWSDGHCAKLLKNCWKALPEKGKVVVIEYILPVVPEMTPRDQHIYQLDICMLTYTTGGKERTKQEFQALAMDAGFTGFKALPMFVGTCVMELTK</sequence>
<dbReference type="Pfam" id="PF00891">
    <property type="entry name" value="Methyltransf_2"/>
    <property type="match status" value="1"/>
</dbReference>
<dbReference type="GO" id="GO:0008171">
    <property type="term" value="F:O-methyltransferase activity"/>
    <property type="evidence" value="ECO:0007669"/>
    <property type="project" value="InterPro"/>
</dbReference>
<keyword evidence="1" id="KW-0489">Methyltransferase</keyword>
<organism evidence="5 6">
    <name type="scientific">Ensete ventricosum</name>
    <name type="common">Abyssinian banana</name>
    <name type="synonym">Musa ensete</name>
    <dbReference type="NCBI Taxonomy" id="4639"/>
    <lineage>
        <taxon>Eukaryota</taxon>
        <taxon>Viridiplantae</taxon>
        <taxon>Streptophyta</taxon>
        <taxon>Embryophyta</taxon>
        <taxon>Tracheophyta</taxon>
        <taxon>Spermatophyta</taxon>
        <taxon>Magnoliopsida</taxon>
        <taxon>Liliopsida</taxon>
        <taxon>Zingiberales</taxon>
        <taxon>Musaceae</taxon>
        <taxon>Ensete</taxon>
    </lineage>
</organism>
<evidence type="ECO:0000259" key="4">
    <source>
        <dbReference type="Pfam" id="PF00891"/>
    </source>
</evidence>
<dbReference type="AlphaFoldDB" id="A0AAV8P6E9"/>
<dbReference type="Gene3D" id="3.40.50.150">
    <property type="entry name" value="Vaccinia Virus protein VP39"/>
    <property type="match status" value="1"/>
</dbReference>
<reference evidence="5 6" key="1">
    <citation type="submission" date="2022-12" db="EMBL/GenBank/DDBJ databases">
        <title>Chromosome-scale assembly of the Ensete ventricosum genome.</title>
        <authorList>
            <person name="Dussert Y."/>
            <person name="Stocks J."/>
            <person name="Wendawek A."/>
            <person name="Woldeyes F."/>
            <person name="Nichols R.A."/>
            <person name="Borrell J.S."/>
        </authorList>
    </citation>
    <scope>NUCLEOTIDE SEQUENCE [LARGE SCALE GENOMIC DNA]</scope>
    <source>
        <strain evidence="6">cv. Maze</strain>
        <tissue evidence="5">Seeds</tissue>
    </source>
</reference>
<accession>A0AAV8P6E9</accession>
<evidence type="ECO:0000256" key="2">
    <source>
        <dbReference type="ARBA" id="ARBA00022679"/>
    </source>
</evidence>
<gene>
    <name evidence="5" type="ORF">OPV22_028479</name>
</gene>
<evidence type="ECO:0000256" key="1">
    <source>
        <dbReference type="ARBA" id="ARBA00022603"/>
    </source>
</evidence>